<dbReference type="AlphaFoldDB" id="A0ABD3FRW6"/>
<feature type="transmembrane region" description="Helical" evidence="1">
    <location>
        <begin position="185"/>
        <end position="205"/>
    </location>
</feature>
<keyword evidence="1" id="KW-0472">Membrane</keyword>
<sequence>MATSSKRPICLWHLTWLNETPRTAASGAITSQIHAMASSHKLPVWGGWAFLYAVVLLTFSVYRCTALGALIKLYGGSEEDTLVVVTEALSIGFLQDFVCATYFATILWLFDTFVRPRCLTICGRLGSKVLLATVSWLLFVAMMAPFVADVVIVRLRDLRFTFELVTMAIEEKDHADSMAVSSDQVMDACLNVAALVIVATLFAVVRACPWADLSRWKPTQLLCNSQVPYTYSALSPRTEQNLKNLRQLFIQFTSQNQWKHCQDGQKAEKGPSTWYLQSTRTRRVT</sequence>
<evidence type="ECO:0000256" key="1">
    <source>
        <dbReference type="SAM" id="Phobius"/>
    </source>
</evidence>
<organism evidence="2 3">
    <name type="scientific">Phytophthora oleae</name>
    <dbReference type="NCBI Taxonomy" id="2107226"/>
    <lineage>
        <taxon>Eukaryota</taxon>
        <taxon>Sar</taxon>
        <taxon>Stramenopiles</taxon>
        <taxon>Oomycota</taxon>
        <taxon>Peronosporomycetes</taxon>
        <taxon>Peronosporales</taxon>
        <taxon>Peronosporaceae</taxon>
        <taxon>Phytophthora</taxon>
    </lineage>
</organism>
<feature type="transmembrane region" description="Helical" evidence="1">
    <location>
        <begin position="129"/>
        <end position="148"/>
    </location>
</feature>
<name>A0ABD3FRW6_9STRA</name>
<keyword evidence="3" id="KW-1185">Reference proteome</keyword>
<protein>
    <submittedName>
        <fullName evidence="2">Uncharacterized protein</fullName>
    </submittedName>
</protein>
<dbReference type="Proteomes" id="UP001632037">
    <property type="component" value="Unassembled WGS sequence"/>
</dbReference>
<feature type="transmembrane region" description="Helical" evidence="1">
    <location>
        <begin position="82"/>
        <end position="109"/>
    </location>
</feature>
<dbReference type="EMBL" id="JBIMZQ010000009">
    <property type="protein sequence ID" value="KAL3669186.1"/>
    <property type="molecule type" value="Genomic_DNA"/>
</dbReference>
<keyword evidence="1" id="KW-0812">Transmembrane</keyword>
<feature type="transmembrane region" description="Helical" evidence="1">
    <location>
        <begin position="42"/>
        <end position="62"/>
    </location>
</feature>
<keyword evidence="1" id="KW-1133">Transmembrane helix</keyword>
<evidence type="ECO:0000313" key="2">
    <source>
        <dbReference type="EMBL" id="KAL3669186.1"/>
    </source>
</evidence>
<comment type="caution">
    <text evidence="2">The sequence shown here is derived from an EMBL/GenBank/DDBJ whole genome shotgun (WGS) entry which is preliminary data.</text>
</comment>
<evidence type="ECO:0000313" key="3">
    <source>
        <dbReference type="Proteomes" id="UP001632037"/>
    </source>
</evidence>
<accession>A0ABD3FRW6</accession>
<reference evidence="2 3" key="1">
    <citation type="submission" date="2024-09" db="EMBL/GenBank/DDBJ databases">
        <title>Genome sequencing and assembly of Phytophthora oleae, isolate VK10A, causative agent of rot of olive drupes.</title>
        <authorList>
            <person name="Conti Taguali S."/>
            <person name="Riolo M."/>
            <person name="La Spada F."/>
            <person name="Cacciola S.O."/>
            <person name="Dionisio G."/>
        </authorList>
    </citation>
    <scope>NUCLEOTIDE SEQUENCE [LARGE SCALE GENOMIC DNA]</scope>
    <source>
        <strain evidence="2 3">VK10A</strain>
    </source>
</reference>
<gene>
    <name evidence="2" type="ORF">V7S43_005570</name>
</gene>
<proteinExistence type="predicted"/>